<evidence type="ECO:0000256" key="6">
    <source>
        <dbReference type="RuleBase" id="RU361145"/>
    </source>
</evidence>
<dbReference type="Proteomes" id="UP000092124">
    <property type="component" value="Unassembled WGS sequence"/>
</dbReference>
<dbReference type="Gene3D" id="1.20.1260.10">
    <property type="match status" value="1"/>
</dbReference>
<dbReference type="InterPro" id="IPR012347">
    <property type="entry name" value="Ferritin-like"/>
</dbReference>
<dbReference type="EMBL" id="LZPO01046802">
    <property type="protein sequence ID" value="OBS73402.1"/>
    <property type="molecule type" value="Genomic_DNA"/>
</dbReference>
<dbReference type="InterPro" id="IPR008331">
    <property type="entry name" value="Ferritin_DPS_dom"/>
</dbReference>
<dbReference type="InterPro" id="IPR001519">
    <property type="entry name" value="Ferritin"/>
</dbReference>
<evidence type="ECO:0000256" key="5">
    <source>
        <dbReference type="PIRSR" id="PIRSR601519-1"/>
    </source>
</evidence>
<keyword evidence="2 6" id="KW-0409">Iron storage</keyword>
<reference evidence="8 9" key="1">
    <citation type="submission" date="2016-06" db="EMBL/GenBank/DDBJ databases">
        <title>The Draft Genome Sequence and Annotation of the Desert Woodrat Neotoma lepida.</title>
        <authorList>
            <person name="Campbell M."/>
            <person name="Oakeson K.F."/>
            <person name="Yandell M."/>
            <person name="Halpert J.R."/>
            <person name="Dearing D."/>
        </authorList>
    </citation>
    <scope>NUCLEOTIDE SEQUENCE [LARGE SCALE GENOMIC DNA]</scope>
    <source>
        <strain evidence="8">417</strain>
        <tissue evidence="8">Liver</tissue>
    </source>
</reference>
<dbReference type="SUPFAM" id="SSF47240">
    <property type="entry name" value="Ferritin-like"/>
    <property type="match status" value="1"/>
</dbReference>
<keyword evidence="4 5" id="KW-0408">Iron</keyword>
<comment type="similarity">
    <text evidence="1 6">Belongs to the ferritin family.</text>
</comment>
<comment type="caution">
    <text evidence="8">The sequence shown here is derived from an EMBL/GenBank/DDBJ whole genome shotgun (WGS) entry which is preliminary data.</text>
</comment>
<dbReference type="CDD" id="cd01056">
    <property type="entry name" value="Euk_Ferritin"/>
    <property type="match status" value="1"/>
</dbReference>
<dbReference type="GO" id="GO:0005737">
    <property type="term" value="C:cytoplasm"/>
    <property type="evidence" value="ECO:0007669"/>
    <property type="project" value="TreeGrafter"/>
</dbReference>
<evidence type="ECO:0000256" key="1">
    <source>
        <dbReference type="ARBA" id="ARBA00007513"/>
    </source>
</evidence>
<dbReference type="GO" id="GO:0006879">
    <property type="term" value="P:intracellular iron ion homeostasis"/>
    <property type="evidence" value="ECO:0007669"/>
    <property type="project" value="UniProtKB-KW"/>
</dbReference>
<evidence type="ECO:0000256" key="3">
    <source>
        <dbReference type="ARBA" id="ARBA00022723"/>
    </source>
</evidence>
<dbReference type="PROSITE" id="PS50905">
    <property type="entry name" value="FERRITIN_LIKE"/>
    <property type="match status" value="1"/>
</dbReference>
<evidence type="ECO:0000259" key="7">
    <source>
        <dbReference type="PROSITE" id="PS50905"/>
    </source>
</evidence>
<gene>
    <name evidence="8" type="ORF">A6R68_12010</name>
</gene>
<comment type="function">
    <text evidence="6">Stores iron in a soluble, non-toxic, readily available form. Important for iron homeostasis. Iron is taken up in the ferrous form and deposited as ferric hydroxides after oxidation.</text>
</comment>
<sequence>MLSVSTYPNSPSRAPGLAAMATSLPQMEPHYLSESNAAINSQIQLQLYAAYIYLSMAFFCNQDEVGLVHFALFFLCQSQKWMERTEKLFHLLTERHGSLALGRIANQDGYNWFDGFMAMDFAFHLEKMLNQSLLHLYDLAKSKGDVYLSNFVKHHFLQQQVEILKEIGGYLTNLIQLGAPQSSLAEYIFDKLTLAETTKEN</sequence>
<dbReference type="GO" id="GO:0008199">
    <property type="term" value="F:ferric iron binding"/>
    <property type="evidence" value="ECO:0007669"/>
    <property type="project" value="InterPro"/>
</dbReference>
<name>A0A1A6H718_NEOLE</name>
<dbReference type="InterPro" id="IPR009040">
    <property type="entry name" value="Ferritin-like_diiron"/>
</dbReference>
<feature type="binding site" evidence="5">
    <location>
        <position position="160"/>
    </location>
    <ligand>
        <name>Fe cation</name>
        <dbReference type="ChEBI" id="CHEBI:24875"/>
        <label>1</label>
    </ligand>
</feature>
<feature type="binding site" evidence="5">
    <location>
        <position position="126"/>
    </location>
    <ligand>
        <name>Fe cation</name>
        <dbReference type="ChEBI" id="CHEBI:24875"/>
        <label>1</label>
    </ligand>
</feature>
<evidence type="ECO:0000256" key="2">
    <source>
        <dbReference type="ARBA" id="ARBA00022434"/>
    </source>
</evidence>
<proteinExistence type="inferred from homology"/>
<dbReference type="FunFam" id="1.20.1260.10:FF:000002">
    <property type="entry name" value="Ferritin, mitochondrial"/>
    <property type="match status" value="1"/>
</dbReference>
<feature type="domain" description="Ferritin-like diiron" evidence="7">
    <location>
        <begin position="29"/>
        <end position="178"/>
    </location>
</feature>
<dbReference type="Pfam" id="PF00210">
    <property type="entry name" value="Ferritin"/>
    <property type="match status" value="1"/>
</dbReference>
<evidence type="ECO:0000256" key="4">
    <source>
        <dbReference type="ARBA" id="ARBA00023004"/>
    </source>
</evidence>
<dbReference type="OrthoDB" id="186462at2759"/>
<dbReference type="AlphaFoldDB" id="A0A1A6H718"/>
<organism evidence="8 9">
    <name type="scientific">Neotoma lepida</name>
    <name type="common">Desert woodrat</name>
    <dbReference type="NCBI Taxonomy" id="56216"/>
    <lineage>
        <taxon>Eukaryota</taxon>
        <taxon>Metazoa</taxon>
        <taxon>Chordata</taxon>
        <taxon>Craniata</taxon>
        <taxon>Vertebrata</taxon>
        <taxon>Euteleostomi</taxon>
        <taxon>Mammalia</taxon>
        <taxon>Eutheria</taxon>
        <taxon>Euarchontoglires</taxon>
        <taxon>Glires</taxon>
        <taxon>Rodentia</taxon>
        <taxon>Myomorpha</taxon>
        <taxon>Muroidea</taxon>
        <taxon>Cricetidae</taxon>
        <taxon>Neotominae</taxon>
        <taxon>Neotoma</taxon>
    </lineage>
</organism>
<dbReference type="InterPro" id="IPR009078">
    <property type="entry name" value="Ferritin-like_SF"/>
</dbReference>
<dbReference type="PANTHER" id="PTHR11431">
    <property type="entry name" value="FERRITIN"/>
    <property type="match status" value="1"/>
</dbReference>
<dbReference type="GO" id="GO:0008198">
    <property type="term" value="F:ferrous iron binding"/>
    <property type="evidence" value="ECO:0007669"/>
    <property type="project" value="TreeGrafter"/>
</dbReference>
<dbReference type="GO" id="GO:0006826">
    <property type="term" value="P:iron ion transport"/>
    <property type="evidence" value="ECO:0007669"/>
    <property type="project" value="InterPro"/>
</dbReference>
<dbReference type="STRING" id="56216.A0A1A6H718"/>
<keyword evidence="9" id="KW-1185">Reference proteome</keyword>
<keyword evidence="3 5" id="KW-0479">Metal-binding</keyword>
<evidence type="ECO:0000313" key="8">
    <source>
        <dbReference type="EMBL" id="OBS73402.1"/>
    </source>
</evidence>
<accession>A0A1A6H718</accession>
<dbReference type="PANTHER" id="PTHR11431:SF105">
    <property type="entry name" value="FERRITIN"/>
    <property type="match status" value="1"/>
</dbReference>
<protein>
    <recommendedName>
        <fullName evidence="6">Ferritin</fullName>
    </recommendedName>
</protein>
<evidence type="ECO:0000313" key="9">
    <source>
        <dbReference type="Proteomes" id="UP000092124"/>
    </source>
</evidence>